<dbReference type="Proteomes" id="UP000515976">
    <property type="component" value="Chromosome"/>
</dbReference>
<feature type="domain" description="DUF7800" evidence="2">
    <location>
        <begin position="11"/>
        <end position="91"/>
    </location>
</feature>
<dbReference type="Gene3D" id="3.60.21.70">
    <property type="entry name" value="PhoD-like phosphatase"/>
    <property type="match status" value="1"/>
</dbReference>
<protein>
    <submittedName>
        <fullName evidence="3">Alkaline phosphatase family protein</fullName>
    </submittedName>
</protein>
<keyword evidence="4" id="KW-1185">Reference proteome</keyword>
<dbReference type="InterPro" id="IPR056702">
    <property type="entry name" value="DUF7800"/>
</dbReference>
<dbReference type="AlphaFoldDB" id="A0A7G9R254"/>
<sequence>MSHPAAGDDHPLVLGPLLRYVDATSATVWVRTARAASVSVRRAGRTWSAPTFGVHGSHYALVVCEGLEPGSDDPYEVLVDEEPEWPLEGAPPSRIRTLDPGRLPSFAFGSCRTTGSHDAEGVAEHGVDALRSLGVALRDDPGAGWPDLLLLLGDQVYADTTPNPQLKEFMRSRRSLKEPPYEEIKDYPEYDELYRLTWAEPVVRWLLSTLPSAMIFDDHDIRDDWNTSWAWRRDIRATSWWQERIVSGLASYWVHQHIGNLSPAQLAREEVYRGVLEHAASGAAGELDLTEALEALATRADAEPETYRWSHTRELGDCLLVVLDSRAARDLQPDHRSMLDPVETRWLDDTLRGGYRHVFVGTSLPFLLPPGLHDFEAIDEAVAQGAYGRPFAHLGEQLRRSVDLEHWAAFNSGFDEVFEMVMDLARGHRGEAPDSITFLSGDVHNSYFAEVSDVGQYGARSRVTQAVCSPIRNPMPRGVRVMMSMLARSLVRPMRWLRARSERAPDPAYPWTVTEGPWFDNNVALCRVLPTGLELTWVTGMVEGTDHDHPWLRVVSTVRLDPPG</sequence>
<feature type="domain" description="PhoD-like phosphatase metallophosphatase" evidence="1">
    <location>
        <begin position="146"/>
        <end position="474"/>
    </location>
</feature>
<dbReference type="KEGG" id="pei:H9L10_00740"/>
<evidence type="ECO:0000313" key="3">
    <source>
        <dbReference type="EMBL" id="QNN49679.1"/>
    </source>
</evidence>
<evidence type="ECO:0000259" key="1">
    <source>
        <dbReference type="Pfam" id="PF09423"/>
    </source>
</evidence>
<accession>A0A7G9R254</accession>
<dbReference type="Pfam" id="PF25077">
    <property type="entry name" value="DUF7800"/>
    <property type="match status" value="1"/>
</dbReference>
<organism evidence="3 4">
    <name type="scientific">Phycicoccus endophyticus</name>
    <dbReference type="NCBI Taxonomy" id="1690220"/>
    <lineage>
        <taxon>Bacteria</taxon>
        <taxon>Bacillati</taxon>
        <taxon>Actinomycetota</taxon>
        <taxon>Actinomycetes</taxon>
        <taxon>Micrococcales</taxon>
        <taxon>Intrasporangiaceae</taxon>
        <taxon>Phycicoccus</taxon>
    </lineage>
</organism>
<evidence type="ECO:0000259" key="2">
    <source>
        <dbReference type="Pfam" id="PF25077"/>
    </source>
</evidence>
<dbReference type="SUPFAM" id="SSF56300">
    <property type="entry name" value="Metallo-dependent phosphatases"/>
    <property type="match status" value="1"/>
</dbReference>
<dbReference type="PANTHER" id="PTHR37031">
    <property type="entry name" value="METALLOPHOSPHATASE BINDING DOMAIN PROTEIN"/>
    <property type="match status" value="1"/>
</dbReference>
<dbReference type="CDD" id="cd07389">
    <property type="entry name" value="MPP_PhoD"/>
    <property type="match status" value="1"/>
</dbReference>
<dbReference type="RefSeq" id="WP_166101703.1">
    <property type="nucleotide sequence ID" value="NZ_BMMY01000004.1"/>
</dbReference>
<gene>
    <name evidence="3" type="ORF">H9L10_00740</name>
</gene>
<dbReference type="Pfam" id="PF09423">
    <property type="entry name" value="PhoD"/>
    <property type="match status" value="1"/>
</dbReference>
<evidence type="ECO:0000313" key="4">
    <source>
        <dbReference type="Proteomes" id="UP000515976"/>
    </source>
</evidence>
<proteinExistence type="predicted"/>
<reference evidence="3 4" key="1">
    <citation type="submission" date="2020-08" db="EMBL/GenBank/DDBJ databases">
        <title>Genome sequence of Phycicoccus endophyticus JCM 31784T.</title>
        <authorList>
            <person name="Hyun D.-W."/>
            <person name="Bae J.-W."/>
        </authorList>
    </citation>
    <scope>NUCLEOTIDE SEQUENCE [LARGE SCALE GENOMIC DNA]</scope>
    <source>
        <strain evidence="3 4">JCM 31784</strain>
    </source>
</reference>
<dbReference type="InterPro" id="IPR038607">
    <property type="entry name" value="PhoD-like_sf"/>
</dbReference>
<dbReference type="InterPro" id="IPR029052">
    <property type="entry name" value="Metallo-depent_PP-like"/>
</dbReference>
<name>A0A7G9R254_9MICO</name>
<dbReference type="InterPro" id="IPR018946">
    <property type="entry name" value="PhoD-like_MPP"/>
</dbReference>
<dbReference type="EMBL" id="CP060712">
    <property type="protein sequence ID" value="QNN49679.1"/>
    <property type="molecule type" value="Genomic_DNA"/>
</dbReference>
<dbReference type="PANTHER" id="PTHR37031:SF2">
    <property type="entry name" value="PHOD-LIKE PHOSPHATASE METALLOPHOSPHATASE DOMAIN-CONTAINING PROTEIN"/>
    <property type="match status" value="1"/>
</dbReference>